<dbReference type="Proteomes" id="UP000193920">
    <property type="component" value="Unassembled WGS sequence"/>
</dbReference>
<protein>
    <recommendedName>
        <fullName evidence="3">CoA-dependent acyltransferase</fullName>
    </recommendedName>
</protein>
<dbReference type="EMBL" id="MCOG01000001">
    <property type="protein sequence ID" value="ORY87369.1"/>
    <property type="molecule type" value="Genomic_DNA"/>
</dbReference>
<name>A0A1Y2FTU4_9FUNG</name>
<evidence type="ECO:0008006" key="3">
    <source>
        <dbReference type="Google" id="ProtNLM"/>
    </source>
</evidence>
<reference evidence="1 2" key="1">
    <citation type="submission" date="2016-08" db="EMBL/GenBank/DDBJ databases">
        <title>A Parts List for Fungal Cellulosomes Revealed by Comparative Genomics.</title>
        <authorList>
            <consortium name="DOE Joint Genome Institute"/>
            <person name="Haitjema C.H."/>
            <person name="Gilmore S.P."/>
            <person name="Henske J.K."/>
            <person name="Solomon K.V."/>
            <person name="De Groot R."/>
            <person name="Kuo A."/>
            <person name="Mondo S.J."/>
            <person name="Salamov A.A."/>
            <person name="Labutti K."/>
            <person name="Zhao Z."/>
            <person name="Chiniquy J."/>
            <person name="Barry K."/>
            <person name="Brewer H.M."/>
            <person name="Purvine S.O."/>
            <person name="Wright A.T."/>
            <person name="Boxma B."/>
            <person name="Van Alen T."/>
            <person name="Hackstein J.H."/>
            <person name="Baker S.E."/>
            <person name="Grigoriev I.V."/>
            <person name="O'Malley M.A."/>
        </authorList>
    </citation>
    <scope>NUCLEOTIDE SEQUENCE [LARGE SCALE GENOMIC DNA]</scope>
    <source>
        <strain evidence="1 2">G1</strain>
    </source>
</reference>
<dbReference type="AlphaFoldDB" id="A0A1Y2FTU4"/>
<accession>A0A1Y2FTU4</accession>
<comment type="caution">
    <text evidence="1">The sequence shown here is derived from an EMBL/GenBank/DDBJ whole genome shotgun (WGS) entry which is preliminary data.</text>
</comment>
<organism evidence="1 2">
    <name type="scientific">Neocallimastix californiae</name>
    <dbReference type="NCBI Taxonomy" id="1754190"/>
    <lineage>
        <taxon>Eukaryota</taxon>
        <taxon>Fungi</taxon>
        <taxon>Fungi incertae sedis</taxon>
        <taxon>Chytridiomycota</taxon>
        <taxon>Chytridiomycota incertae sedis</taxon>
        <taxon>Neocallimastigomycetes</taxon>
        <taxon>Neocallimastigales</taxon>
        <taxon>Neocallimastigaceae</taxon>
        <taxon>Neocallimastix</taxon>
    </lineage>
</organism>
<proteinExistence type="predicted"/>
<gene>
    <name evidence="1" type="ORF">LY90DRAFT_663077</name>
</gene>
<evidence type="ECO:0000313" key="1">
    <source>
        <dbReference type="EMBL" id="ORY87369.1"/>
    </source>
</evidence>
<sequence length="423" mass="49355">MWEQYKEKDSRIIRPINGNEFFTVSTYVNIFDVFPKFSAEEFKKNAQENLSKIECFNLAIKRIGKDLFWINKPFELHLEEVEWNENEEVDNYLKNEDKYVIPYDPKYEENNDVFVMYYFKICQLKNNKTKLTFIVNHSVCDARSLSFMFSLIRRVINGEKLEKVEEPLPSYGQCECYQNIDESLEKPPKVWKEINKASILPKIPGPYQYITLHHIFDYAPIATFMKKTGITVQAMLIAMMSRAARKYNNLPKETPLWSVTPCNSRNSQYATETFKNQKLYCNVAGVYPCVVGQETLMQDLEHCKEKLKESIKSNDDVRQILSGTSLINPETLQFTPTFDFPDPHFKAVVHSSNLGRIDGNLPILHFVYNGNFGGYIFYCHAYHTSEKLIIALIMPVGFDQKYVDIVKEEMNNIFIPENIVSKN</sequence>
<evidence type="ECO:0000313" key="2">
    <source>
        <dbReference type="Proteomes" id="UP000193920"/>
    </source>
</evidence>
<dbReference type="OrthoDB" id="25399at2759"/>
<keyword evidence="2" id="KW-1185">Reference proteome</keyword>